<evidence type="ECO:0000256" key="6">
    <source>
        <dbReference type="PIRSR" id="PIRSR601501-1"/>
    </source>
</evidence>
<dbReference type="Pfam" id="PF00329">
    <property type="entry name" value="Complex1_30kDa"/>
    <property type="match status" value="1"/>
</dbReference>
<dbReference type="InterPro" id="IPR052197">
    <property type="entry name" value="ComplexI_49kDa-like"/>
</dbReference>
<dbReference type="GO" id="GO:0048038">
    <property type="term" value="F:quinone binding"/>
    <property type="evidence" value="ECO:0007669"/>
    <property type="project" value="UniProtKB-KW"/>
</dbReference>
<feature type="binding site" evidence="6">
    <location>
        <position position="233"/>
    </location>
    <ligand>
        <name>Fe cation</name>
        <dbReference type="ChEBI" id="CHEBI:24875"/>
    </ligand>
</feature>
<dbReference type="Pfam" id="PF00374">
    <property type="entry name" value="NiFeSe_Hases"/>
    <property type="match status" value="1"/>
</dbReference>
<feature type="binding site" evidence="6">
    <location>
        <position position="233"/>
    </location>
    <ligand>
        <name>Ni(2+)</name>
        <dbReference type="ChEBI" id="CHEBI:49786"/>
    </ligand>
</feature>
<dbReference type="InterPro" id="IPR001135">
    <property type="entry name" value="NADH_Q_OxRdtase_suD"/>
</dbReference>
<dbReference type="PANTHER" id="PTHR43485">
    <property type="entry name" value="HYDROGENASE-4 COMPONENT G"/>
    <property type="match status" value="1"/>
</dbReference>
<dbReference type="SUPFAM" id="SSF56762">
    <property type="entry name" value="HydB/Nqo4-like"/>
    <property type="match status" value="1"/>
</dbReference>
<dbReference type="InterPro" id="IPR001501">
    <property type="entry name" value="Ni-dep_hyd_lsu"/>
</dbReference>
<dbReference type="GO" id="GO:0016151">
    <property type="term" value="F:nickel cation binding"/>
    <property type="evidence" value="ECO:0007669"/>
    <property type="project" value="InterPro"/>
</dbReference>
<dbReference type="AlphaFoldDB" id="A0A7H9BM26"/>
<evidence type="ECO:0000313" key="9">
    <source>
        <dbReference type="EMBL" id="QLG88424.1"/>
    </source>
</evidence>
<evidence type="ECO:0000313" key="10">
    <source>
        <dbReference type="Proteomes" id="UP000509597"/>
    </source>
</evidence>
<sequence>MRKELEAKLIARLRDDVVCVEKTDERTIYIDVKRAGFREATQIITAAGARYLCSIGYDNINRDGTLAMVHTFALDDSDQFVCCRASAPVDDPVLESITPDLPSAGWSEREVTDLLGLRFAGHPKPKKLVLADDWPEGIYPLRKDVPHDFVPQGAEDVAYQLDEAPPGTKIVPVGPFHPSLHEPEHFAVYVDGETIKGCDYRGFMTHRGIEKLCQTQVSYNEVPFIAERICGICGSVHATAFSQAVESAAGLVIPRRAEFIRTMMLEIERIHSNLLWLGVAGHLIGFDTVFMQAWRVREQIMWLCERLTGNRKTYGMILVGGVRRDITPDIAQDILDVVKKIEDELMVIYRAIEKDTSIHKRTKGVGTITKQQAIDWNLIGPVARARGVDIDARRDHPYAAYDEMKFEVPVLDGCDVWSTLVVRVVETFEAIKIIRQCLDKMPGGEIFVEMKDKIPAQRHAITVVEAPRGESVHYVITGEDNRPERWRVRAPTFTNLQAVPLMLLDEQFGDFPIIMGSIDPCFSCTDRVAVVDLQTGKSSSITKAELDAMSRKHLGSMQK</sequence>
<dbReference type="PANTHER" id="PTHR43485:SF1">
    <property type="entry name" value="FORMATE HYDROGENLYASE SUBUNIT 5-RELATED"/>
    <property type="match status" value="1"/>
</dbReference>
<dbReference type="GO" id="GO:0051287">
    <property type="term" value="F:NAD binding"/>
    <property type="evidence" value="ECO:0007669"/>
    <property type="project" value="InterPro"/>
</dbReference>
<feature type="domain" description="NADH-quinone oxidoreductase subunit D" evidence="8">
    <location>
        <begin position="284"/>
        <end position="460"/>
    </location>
</feature>
<evidence type="ECO:0000259" key="8">
    <source>
        <dbReference type="Pfam" id="PF00346"/>
    </source>
</evidence>
<keyword evidence="5" id="KW-0520">NAD</keyword>
<feature type="binding site" evidence="6">
    <location>
        <position position="488"/>
    </location>
    <ligand>
        <name>Mg(2+)</name>
        <dbReference type="ChEBI" id="CHEBI:18420"/>
    </ligand>
</feature>
<dbReference type="InterPro" id="IPR020396">
    <property type="entry name" value="NADH_UbQ_OxRdtase_CS"/>
</dbReference>
<evidence type="ECO:0000256" key="1">
    <source>
        <dbReference type="ARBA" id="ARBA00004202"/>
    </source>
</evidence>
<feature type="binding site" evidence="6">
    <location>
        <position position="230"/>
    </location>
    <ligand>
        <name>Ni(2+)</name>
        <dbReference type="ChEBI" id="CHEBI:49786"/>
    </ligand>
</feature>
<keyword evidence="6" id="KW-0533">Nickel</keyword>
<organism evidence="9 10">
    <name type="scientific">Chitinibacter bivalviorum</name>
    <dbReference type="NCBI Taxonomy" id="2739434"/>
    <lineage>
        <taxon>Bacteria</taxon>
        <taxon>Pseudomonadati</taxon>
        <taxon>Pseudomonadota</taxon>
        <taxon>Betaproteobacteria</taxon>
        <taxon>Neisseriales</taxon>
        <taxon>Chitinibacteraceae</taxon>
        <taxon>Chitinibacter</taxon>
    </lineage>
</organism>
<evidence type="ECO:0000256" key="5">
    <source>
        <dbReference type="ARBA" id="ARBA00023027"/>
    </source>
</evidence>
<keyword evidence="3" id="KW-0874">Quinone</keyword>
<dbReference type="InterPro" id="IPR001268">
    <property type="entry name" value="NADH_UbQ_OxRdtase_30kDa_su"/>
</dbReference>
<comment type="cofactor">
    <cofactor evidence="6">
        <name>Ni(2+)</name>
        <dbReference type="ChEBI" id="CHEBI:49786"/>
    </cofactor>
</comment>
<evidence type="ECO:0000259" key="7">
    <source>
        <dbReference type="Pfam" id="PF00329"/>
    </source>
</evidence>
<evidence type="ECO:0000256" key="2">
    <source>
        <dbReference type="ARBA" id="ARBA00022448"/>
    </source>
</evidence>
<feature type="domain" description="NADH:ubiquinone oxidoreductase 30kDa subunit" evidence="7">
    <location>
        <begin position="31"/>
        <end position="147"/>
    </location>
</feature>
<dbReference type="KEGG" id="chiz:HQ393_09280"/>
<protein>
    <submittedName>
        <fullName evidence="9">NADH-quinone oxidoreductase subunit C</fullName>
    </submittedName>
</protein>
<dbReference type="RefSeq" id="WP_179354939.1">
    <property type="nucleotide sequence ID" value="NZ_CP058627.1"/>
</dbReference>
<dbReference type="GO" id="GO:0008137">
    <property type="term" value="F:NADH dehydrogenase (ubiquinone) activity"/>
    <property type="evidence" value="ECO:0007669"/>
    <property type="project" value="InterPro"/>
</dbReference>
<dbReference type="EMBL" id="CP058627">
    <property type="protein sequence ID" value="QLG88424.1"/>
    <property type="molecule type" value="Genomic_DNA"/>
</dbReference>
<comment type="subcellular location">
    <subcellularLocation>
        <location evidence="1">Cell membrane</location>
        <topology evidence="1">Peripheral membrane protein</topology>
    </subcellularLocation>
</comment>
<keyword evidence="6" id="KW-0479">Metal-binding</keyword>
<gene>
    <name evidence="9" type="ORF">HQ393_09280</name>
</gene>
<proteinExistence type="predicted"/>
<feature type="binding site" evidence="6">
    <location>
        <position position="521"/>
    </location>
    <ligand>
        <name>Ni(2+)</name>
        <dbReference type="ChEBI" id="CHEBI:49786"/>
    </ligand>
</feature>
<reference evidence="9 10" key="1">
    <citation type="submission" date="2020-07" db="EMBL/GenBank/DDBJ databases">
        <title>Complete genome sequence of Chitinibacter sp. 2T18.</title>
        <authorList>
            <person name="Bae J.-W."/>
            <person name="Choi J.-W."/>
        </authorList>
    </citation>
    <scope>NUCLEOTIDE SEQUENCE [LARGE SCALE GENOMIC DNA]</scope>
    <source>
        <strain evidence="9 10">2T18</strain>
    </source>
</reference>
<accession>A0A7H9BM26</accession>
<dbReference type="Gene3D" id="3.30.460.80">
    <property type="entry name" value="NADH:ubiquinone oxidoreductase, 30kDa subunit"/>
    <property type="match status" value="1"/>
</dbReference>
<feature type="binding site" evidence="6">
    <location>
        <position position="524"/>
    </location>
    <ligand>
        <name>Fe cation</name>
        <dbReference type="ChEBI" id="CHEBI:24875"/>
    </ligand>
</feature>
<keyword evidence="6" id="KW-0460">Magnesium</keyword>
<feature type="binding site" evidence="6">
    <location>
        <position position="210"/>
    </location>
    <ligand>
        <name>Mg(2+)</name>
        <dbReference type="ChEBI" id="CHEBI:18420"/>
    </ligand>
</feature>
<dbReference type="InterPro" id="IPR037232">
    <property type="entry name" value="NADH_quin_OxRdtase_su_C/D-like"/>
</dbReference>
<dbReference type="GO" id="GO:0016651">
    <property type="term" value="F:oxidoreductase activity, acting on NAD(P)H"/>
    <property type="evidence" value="ECO:0007669"/>
    <property type="project" value="InterPro"/>
</dbReference>
<dbReference type="InterPro" id="IPR029014">
    <property type="entry name" value="NiFe-Hase_large"/>
</dbReference>
<keyword evidence="10" id="KW-1185">Reference proteome</keyword>
<keyword evidence="4" id="KW-0560">Oxidoreductase</keyword>
<dbReference type="Gene3D" id="1.10.645.10">
    <property type="entry name" value="Cytochrome-c3 Hydrogenase, chain B"/>
    <property type="match status" value="1"/>
</dbReference>
<dbReference type="GO" id="GO:0005886">
    <property type="term" value="C:plasma membrane"/>
    <property type="evidence" value="ECO:0007669"/>
    <property type="project" value="UniProtKB-SubCell"/>
</dbReference>
<dbReference type="SUPFAM" id="SSF143243">
    <property type="entry name" value="Nqo5-like"/>
    <property type="match status" value="1"/>
</dbReference>
<evidence type="ECO:0000256" key="3">
    <source>
        <dbReference type="ARBA" id="ARBA00022719"/>
    </source>
</evidence>
<keyword evidence="2" id="KW-0813">Transport</keyword>
<dbReference type="PROSITE" id="PS00542">
    <property type="entry name" value="COMPLEX1_30K"/>
    <property type="match status" value="1"/>
</dbReference>
<dbReference type="Proteomes" id="UP000509597">
    <property type="component" value="Chromosome"/>
</dbReference>
<evidence type="ECO:0000256" key="4">
    <source>
        <dbReference type="ARBA" id="ARBA00023002"/>
    </source>
</evidence>
<comment type="cofactor">
    <cofactor evidence="6">
        <name>Fe cation</name>
        <dbReference type="ChEBI" id="CHEBI:24875"/>
    </cofactor>
</comment>
<keyword evidence="6" id="KW-0408">Iron</keyword>
<dbReference type="Pfam" id="PF00346">
    <property type="entry name" value="Complex1_49kDa"/>
    <property type="match status" value="1"/>
</dbReference>
<name>A0A7H9BM26_9NEIS</name>